<dbReference type="CDD" id="cd00093">
    <property type="entry name" value="HTH_XRE"/>
    <property type="match status" value="1"/>
</dbReference>
<dbReference type="Gene3D" id="1.10.260.40">
    <property type="entry name" value="lambda repressor-like DNA-binding domains"/>
    <property type="match status" value="1"/>
</dbReference>
<evidence type="ECO:0000259" key="1">
    <source>
        <dbReference type="SMART" id="SM00530"/>
    </source>
</evidence>
<dbReference type="GO" id="GO:0003677">
    <property type="term" value="F:DNA binding"/>
    <property type="evidence" value="ECO:0007669"/>
    <property type="project" value="InterPro"/>
</dbReference>
<gene>
    <name evidence="2" type="ORF">ERS852411_00843</name>
</gene>
<dbReference type="SUPFAM" id="SSF47413">
    <property type="entry name" value="lambda repressor-like DNA-binding domains"/>
    <property type="match status" value="1"/>
</dbReference>
<evidence type="ECO:0000313" key="3">
    <source>
        <dbReference type="Proteomes" id="UP000095746"/>
    </source>
</evidence>
<dbReference type="Proteomes" id="UP000095746">
    <property type="component" value="Unassembled WGS sequence"/>
</dbReference>
<feature type="domain" description="HTH cro/C1-type" evidence="1">
    <location>
        <begin position="11"/>
        <end position="66"/>
    </location>
</feature>
<evidence type="ECO:0000313" key="2">
    <source>
        <dbReference type="EMBL" id="CUO02182.1"/>
    </source>
</evidence>
<dbReference type="AlphaFoldDB" id="A0A174BMB8"/>
<name>A0A174BMB8_FLAPL</name>
<dbReference type="Pfam" id="PF01381">
    <property type="entry name" value="HTH_3"/>
    <property type="match status" value="1"/>
</dbReference>
<dbReference type="InterPro" id="IPR010982">
    <property type="entry name" value="Lambda_DNA-bd_dom_sf"/>
</dbReference>
<dbReference type="SMART" id="SM00530">
    <property type="entry name" value="HTH_XRE"/>
    <property type="match status" value="1"/>
</dbReference>
<dbReference type="RefSeq" id="WP_051381886.1">
    <property type="nucleotide sequence ID" value="NZ_JADNAN010000154.1"/>
</dbReference>
<organism evidence="2 3">
    <name type="scientific">Flavonifractor plautii</name>
    <name type="common">Fusobacterium plautii</name>
    <dbReference type="NCBI Taxonomy" id="292800"/>
    <lineage>
        <taxon>Bacteria</taxon>
        <taxon>Bacillati</taxon>
        <taxon>Bacillota</taxon>
        <taxon>Clostridia</taxon>
        <taxon>Eubacteriales</taxon>
        <taxon>Oscillospiraceae</taxon>
        <taxon>Flavonifractor</taxon>
    </lineage>
</organism>
<accession>A0A174BMB8</accession>
<reference evidence="2 3" key="1">
    <citation type="submission" date="2015-09" db="EMBL/GenBank/DDBJ databases">
        <authorList>
            <consortium name="Pathogen Informatics"/>
        </authorList>
    </citation>
    <scope>NUCLEOTIDE SEQUENCE [LARGE SCALE GENOMIC DNA]</scope>
    <source>
        <strain evidence="2 3">2789STDY5608854</strain>
    </source>
</reference>
<dbReference type="EMBL" id="CYZT01000035">
    <property type="protein sequence ID" value="CUO02182.1"/>
    <property type="molecule type" value="Genomic_DNA"/>
</dbReference>
<dbReference type="InterPro" id="IPR001387">
    <property type="entry name" value="Cro/C1-type_HTH"/>
</dbReference>
<proteinExistence type="predicted"/>
<sequence length="113" mass="13169">MADYPKQLRERITKFREQKGVSESRMSRELGQSKCYLQQISSGKTLPSMGAFFRICEYLETLPIEFFWDDGIDSIYMHELLGRVKSMTKEDADYLLMSAKYLSGRGYTSKNQI</sequence>
<protein>
    <submittedName>
        <fullName evidence="2">Helix-turn-helix domain</fullName>
    </submittedName>
</protein>